<dbReference type="GO" id="GO:0140282">
    <property type="term" value="F:carbon-nitrogen ligase activity on lipid II"/>
    <property type="evidence" value="ECO:0007669"/>
    <property type="project" value="UniProtKB-UniRule"/>
</dbReference>
<dbReference type="GO" id="GO:0071555">
    <property type="term" value="P:cell wall organization"/>
    <property type="evidence" value="ECO:0007669"/>
    <property type="project" value="UniProtKB-KW"/>
</dbReference>
<keyword evidence="1 2" id="KW-0315">Glutamine amidotransferase</keyword>
<comment type="catalytic activity">
    <reaction evidence="2">
        <text>beta-D-GlcNAc-(1-&gt;4)-Mur2Ac(oyl-L-Ala-gamma-D-Glu-L-Lys-D-Ala-D-Ala)-di-trans,octa-cis-undecaprenyl diphosphate + L-glutamine + ATP + H2O = beta-D-GlcNAc-(1-&gt;4)-Mur2Ac(oyl-L-Ala-D-isoglutaminyl-L-Lys-D-Ala-D-Ala)-di-trans,octa-cis-undecaprenyl diphosphate + L-glutamate + ADP + phosphate + H(+)</text>
        <dbReference type="Rhea" id="RHEA:57928"/>
        <dbReference type="ChEBI" id="CHEBI:15377"/>
        <dbReference type="ChEBI" id="CHEBI:15378"/>
        <dbReference type="ChEBI" id="CHEBI:29985"/>
        <dbReference type="ChEBI" id="CHEBI:30616"/>
        <dbReference type="ChEBI" id="CHEBI:43474"/>
        <dbReference type="ChEBI" id="CHEBI:58359"/>
        <dbReference type="ChEBI" id="CHEBI:60033"/>
        <dbReference type="ChEBI" id="CHEBI:62233"/>
        <dbReference type="ChEBI" id="CHEBI:456216"/>
        <dbReference type="EC" id="6.3.5.13"/>
    </reaction>
</comment>
<accession>A0A1F4W235</accession>
<evidence type="ECO:0000256" key="2">
    <source>
        <dbReference type="HAMAP-Rule" id="MF_02213"/>
    </source>
</evidence>
<keyword evidence="2" id="KW-0573">Peptidoglycan synthesis</keyword>
<dbReference type="CDD" id="cd01750">
    <property type="entry name" value="GATase1_CobQ"/>
    <property type="match status" value="1"/>
</dbReference>
<organism evidence="4 5">
    <name type="scientific">candidate division WWE3 bacterium RIFOXYA2_FULL_46_9</name>
    <dbReference type="NCBI Taxonomy" id="1802636"/>
    <lineage>
        <taxon>Bacteria</taxon>
        <taxon>Katanobacteria</taxon>
    </lineage>
</organism>
<dbReference type="InterPro" id="IPR029062">
    <property type="entry name" value="Class_I_gatase-like"/>
</dbReference>
<dbReference type="PANTHER" id="PTHR21343">
    <property type="entry name" value="DETHIOBIOTIN SYNTHETASE"/>
    <property type="match status" value="1"/>
</dbReference>
<keyword evidence="2" id="KW-0961">Cell wall biogenesis/degradation</keyword>
<evidence type="ECO:0000313" key="4">
    <source>
        <dbReference type="EMBL" id="OGC63113.1"/>
    </source>
</evidence>
<dbReference type="Pfam" id="PF07685">
    <property type="entry name" value="GATase_3"/>
    <property type="match status" value="1"/>
</dbReference>
<evidence type="ECO:0000313" key="5">
    <source>
        <dbReference type="Proteomes" id="UP000176614"/>
    </source>
</evidence>
<dbReference type="PANTHER" id="PTHR21343:SF9">
    <property type="entry name" value="LIPID II ISOGLUTAMINYL SYNTHASE (GLUTAMINE-HYDROLYZING) SUBUNIT GATD"/>
    <property type="match status" value="1"/>
</dbReference>
<dbReference type="Gene3D" id="3.40.50.880">
    <property type="match status" value="1"/>
</dbReference>
<dbReference type="EC" id="3.5.1.2" evidence="2"/>
<comment type="similarity">
    <text evidence="2">Belongs to the CobB/CobQ family. GatD subfamily.</text>
</comment>
<feature type="active site" description="Nucleophile" evidence="2">
    <location>
        <position position="100"/>
    </location>
</feature>
<keyword evidence="2" id="KW-0378">Hydrolase</keyword>
<dbReference type="GO" id="GO:0008360">
    <property type="term" value="P:regulation of cell shape"/>
    <property type="evidence" value="ECO:0007669"/>
    <property type="project" value="UniProtKB-KW"/>
</dbReference>
<keyword evidence="2" id="KW-0436">Ligase</keyword>
<dbReference type="HAMAP" id="MF_02213">
    <property type="entry name" value="Lipid_II_synth_GatD"/>
    <property type="match status" value="1"/>
</dbReference>
<dbReference type="PROSITE" id="PS51274">
    <property type="entry name" value="GATASE_COBBQ"/>
    <property type="match status" value="1"/>
</dbReference>
<dbReference type="InterPro" id="IPR043702">
    <property type="entry name" value="Lipid_II_synth_GatD"/>
</dbReference>
<evidence type="ECO:0000256" key="1">
    <source>
        <dbReference type="ARBA" id="ARBA00022962"/>
    </source>
</evidence>
<comment type="subunit">
    <text evidence="2">Forms a heterodimer with MurT.</text>
</comment>
<protein>
    <recommendedName>
        <fullName evidence="2">Lipid II isoglutaminyl synthase (glutamine-hydrolyzing) subunit GatD</fullName>
        <ecNumber evidence="2">6.3.5.13</ecNumber>
    </recommendedName>
    <alternativeName>
        <fullName evidence="2">Lipid II isoglutaminyl synthase glutaminase subunit</fullName>
        <ecNumber evidence="2">3.5.1.2</ecNumber>
    </alternativeName>
</protein>
<comment type="pathway">
    <text evidence="2">Cell wall biogenesis; peptidoglycan biosynthesis.</text>
</comment>
<proteinExistence type="inferred from homology"/>
<evidence type="ECO:0000259" key="3">
    <source>
        <dbReference type="Pfam" id="PF07685"/>
    </source>
</evidence>
<dbReference type="GO" id="GO:0004359">
    <property type="term" value="F:glutaminase activity"/>
    <property type="evidence" value="ECO:0007669"/>
    <property type="project" value="UniProtKB-UniRule"/>
</dbReference>
<dbReference type="GO" id="GO:0009252">
    <property type="term" value="P:peptidoglycan biosynthetic process"/>
    <property type="evidence" value="ECO:0007669"/>
    <property type="project" value="UniProtKB-UniRule"/>
</dbReference>
<dbReference type="InterPro" id="IPR011698">
    <property type="entry name" value="GATase_3"/>
</dbReference>
<keyword evidence="2" id="KW-0133">Cell shape</keyword>
<gene>
    <name evidence="2" type="primary">gatD</name>
    <name evidence="4" type="ORF">A2264_00220</name>
</gene>
<reference evidence="4 5" key="1">
    <citation type="journal article" date="2016" name="Nat. Commun.">
        <title>Thousands of microbial genomes shed light on interconnected biogeochemical processes in an aquifer system.</title>
        <authorList>
            <person name="Anantharaman K."/>
            <person name="Brown C.T."/>
            <person name="Hug L.A."/>
            <person name="Sharon I."/>
            <person name="Castelle C.J."/>
            <person name="Probst A.J."/>
            <person name="Thomas B.C."/>
            <person name="Singh A."/>
            <person name="Wilkins M.J."/>
            <person name="Karaoz U."/>
            <person name="Brodie E.L."/>
            <person name="Williams K.H."/>
            <person name="Hubbard S.S."/>
            <person name="Banfield J.F."/>
        </authorList>
    </citation>
    <scope>NUCLEOTIDE SEQUENCE [LARGE SCALE GENOMIC DNA]</scope>
</reference>
<dbReference type="UniPathway" id="UPA00219"/>
<dbReference type="EC" id="6.3.5.13" evidence="2"/>
<name>A0A1F4W235_UNCKA</name>
<feature type="binding site" evidence="2">
    <location>
        <position position="137"/>
    </location>
    <ligand>
        <name>substrate</name>
    </ligand>
</feature>
<feature type="active site" evidence="2">
    <location>
        <position position="205"/>
    </location>
</feature>
<dbReference type="GO" id="GO:0009236">
    <property type="term" value="P:cobalamin biosynthetic process"/>
    <property type="evidence" value="ECO:0007669"/>
    <property type="project" value="InterPro"/>
</dbReference>
<feature type="domain" description="CobB/CobQ-like glutamine amidotransferase" evidence="3">
    <location>
        <begin position="7"/>
        <end position="212"/>
    </location>
</feature>
<comment type="caution">
    <text evidence="4">The sequence shown here is derived from an EMBL/GenBank/DDBJ whole genome shotgun (WGS) entry which is preliminary data.</text>
</comment>
<comment type="function">
    <text evidence="2">The lipid II isoglutaminyl synthase complex catalyzes the formation of alpha-D-isoglutamine in the cell wall lipid II stem peptide. The GatD subunit catalyzes the hydrolysis of glutamine to glutamate and ammonia. The resulting ammonia molecule is channeled to the active site of MurT.</text>
</comment>
<dbReference type="Proteomes" id="UP000176614">
    <property type="component" value="Unassembled WGS sequence"/>
</dbReference>
<comment type="catalytic activity">
    <reaction evidence="2">
        <text>L-glutamine + H2O = L-glutamate + NH4(+)</text>
        <dbReference type="Rhea" id="RHEA:15889"/>
        <dbReference type="ChEBI" id="CHEBI:15377"/>
        <dbReference type="ChEBI" id="CHEBI:28938"/>
        <dbReference type="ChEBI" id="CHEBI:29985"/>
        <dbReference type="ChEBI" id="CHEBI:58359"/>
        <dbReference type="EC" id="3.5.1.2"/>
    </reaction>
</comment>
<dbReference type="InterPro" id="IPR033949">
    <property type="entry name" value="CobQ_GATase1"/>
</dbReference>
<dbReference type="SUPFAM" id="SSF52317">
    <property type="entry name" value="Class I glutamine amidotransferase-like"/>
    <property type="match status" value="1"/>
</dbReference>
<dbReference type="AlphaFoldDB" id="A0A1F4W235"/>
<dbReference type="EMBL" id="MEVT01000008">
    <property type="protein sequence ID" value="OGC63113.1"/>
    <property type="molecule type" value="Genomic_DNA"/>
</dbReference>
<sequence length="249" mass="27676">MSTTKLTIGYLYKEEMNLYGDNGNIEVMLDRARRRGIQTEVIVIDTTTNPNDPSLKGVNFMFMGGGSDYSQRETYQDFITNKKQLLQSYVEEGKTGLYICGAYQLMGNYYKSADGSVLKGLEIFDIYTQHFGYSKQRCTGNVLAELTNSAIKGPTSVVGFENHGGRTYLGTGCKPFATLKFGFGNNGEDNTEGLLYKNSLCTYLHGPLVARNPHIADYLLAKALNVDKLEQLDDSLIYDAHTASTKLKQ</sequence>